<evidence type="ECO:0000313" key="1">
    <source>
        <dbReference type="EMBL" id="MDY7260539.1"/>
    </source>
</evidence>
<dbReference type="RefSeq" id="WP_167511788.1">
    <property type="nucleotide sequence ID" value="NZ_JARZAK010000031.1"/>
</dbReference>
<dbReference type="EMBL" id="JARZAK010000031">
    <property type="protein sequence ID" value="MDY7260539.1"/>
    <property type="molecule type" value="Genomic_DNA"/>
</dbReference>
<reference evidence="1 2" key="1">
    <citation type="submission" date="2023-04" db="EMBL/GenBank/DDBJ databases">
        <title>Bacteroides pacosi sp. nov., isolated from the fecal material of an alpaca.</title>
        <authorList>
            <person name="Miller S."/>
            <person name="Hendry M."/>
            <person name="King J."/>
            <person name="Sankaranarayanan K."/>
            <person name="Lawson P.A."/>
        </authorList>
    </citation>
    <scope>NUCLEOTIDE SEQUENCE [LARGE SCALE GENOMIC DNA]</scope>
    <source>
        <strain evidence="1 2">A2-P53</strain>
    </source>
</reference>
<keyword evidence="2" id="KW-1185">Reference proteome</keyword>
<accession>A0ABU5HWV9</accession>
<gene>
    <name evidence="1" type="ORF">QHG74_22770</name>
</gene>
<evidence type="ECO:0000313" key="2">
    <source>
        <dbReference type="Proteomes" id="UP001292913"/>
    </source>
</evidence>
<dbReference type="Proteomes" id="UP001292913">
    <property type="component" value="Unassembled WGS sequence"/>
</dbReference>
<name>A0ABU5HWV9_9BACE</name>
<organism evidence="1 2">
    <name type="scientific">Bacteroides vicugnae</name>
    <dbReference type="NCBI Taxonomy" id="3037989"/>
    <lineage>
        <taxon>Bacteria</taxon>
        <taxon>Pseudomonadati</taxon>
        <taxon>Bacteroidota</taxon>
        <taxon>Bacteroidia</taxon>
        <taxon>Bacteroidales</taxon>
        <taxon>Bacteroidaceae</taxon>
        <taxon>Bacteroides</taxon>
    </lineage>
</organism>
<protein>
    <submittedName>
        <fullName evidence="1">Uncharacterized protein</fullName>
    </submittedName>
</protein>
<sequence length="50" mass="5800">MSNVCEPLHHRNKRIAYGYLQAIAKMAGSQDSSLFFRTTRMQHCRWMGGL</sequence>
<comment type="caution">
    <text evidence="1">The sequence shown here is derived from an EMBL/GenBank/DDBJ whole genome shotgun (WGS) entry which is preliminary data.</text>
</comment>
<proteinExistence type="predicted"/>